<proteinExistence type="inferred from homology"/>
<feature type="active site" evidence="3">
    <location>
        <position position="47"/>
    </location>
</feature>
<dbReference type="GO" id="GO:0016853">
    <property type="term" value="F:isomerase activity"/>
    <property type="evidence" value="ECO:0007669"/>
    <property type="project" value="UniProtKB-KW"/>
</dbReference>
<dbReference type="SUPFAM" id="SSF54506">
    <property type="entry name" value="Diaminopimelate epimerase-like"/>
    <property type="match status" value="1"/>
</dbReference>
<evidence type="ECO:0000313" key="4">
    <source>
        <dbReference type="EMBL" id="NBI27873.1"/>
    </source>
</evidence>
<evidence type="ECO:0000256" key="2">
    <source>
        <dbReference type="ARBA" id="ARBA00023235"/>
    </source>
</evidence>
<dbReference type="AlphaFoldDB" id="A0A6N9PZM2"/>
<evidence type="ECO:0000256" key="1">
    <source>
        <dbReference type="ARBA" id="ARBA00008270"/>
    </source>
</evidence>
<dbReference type="OrthoDB" id="9788221at2"/>
<dbReference type="InterPro" id="IPR003719">
    <property type="entry name" value="Phenazine_PhzF-like"/>
</dbReference>
<organism evidence="4 5">
    <name type="scientific">Chengkuizengella marina</name>
    <dbReference type="NCBI Taxonomy" id="2507566"/>
    <lineage>
        <taxon>Bacteria</taxon>
        <taxon>Bacillati</taxon>
        <taxon>Bacillota</taxon>
        <taxon>Bacilli</taxon>
        <taxon>Bacillales</taxon>
        <taxon>Paenibacillaceae</taxon>
        <taxon>Chengkuizengella</taxon>
    </lineage>
</organism>
<dbReference type="NCBIfam" id="TIGR00654">
    <property type="entry name" value="PhzF_family"/>
    <property type="match status" value="1"/>
</dbReference>
<protein>
    <submittedName>
        <fullName evidence="4">PhzF family phenazine biosynthesis protein</fullName>
    </submittedName>
</protein>
<dbReference type="RefSeq" id="WP_160644252.1">
    <property type="nucleotide sequence ID" value="NZ_SIJB01000007.1"/>
</dbReference>
<dbReference type="Gene3D" id="3.10.310.10">
    <property type="entry name" value="Diaminopimelate Epimerase, Chain A, domain 1"/>
    <property type="match status" value="2"/>
</dbReference>
<dbReference type="Proteomes" id="UP000448943">
    <property type="component" value="Unassembled WGS sequence"/>
</dbReference>
<dbReference type="Pfam" id="PF02567">
    <property type="entry name" value="PhzC-PhzF"/>
    <property type="match status" value="1"/>
</dbReference>
<sequence>MNEIKVLHIDAFSEIANKGNPAGIVLSADHLNENQMQRIAKIAGFNETAFILESDHSDIRIRFFTPGHEIDLCGHATIASIYALRTNNQITKDLFTIETNAGQLPVRTYEEGEHLGIYMQQTPAKFLPCKSQVNKLAESIGLTKEDIDLQFPITYGSTGIWTLLIPIKKLESFQKMKPNNQLFPKILKELPKSSVHPFCLETYDDLADMHGRHFSSPYSGTTEDAVTGTASGVMGAYFAKYIYNERDTNKLSILVEQGQEIDRDGRVSVNVEQTSDGYEVGIYGTAVFVKEFKITI</sequence>
<dbReference type="PANTHER" id="PTHR13774">
    <property type="entry name" value="PHENAZINE BIOSYNTHESIS PROTEIN"/>
    <property type="match status" value="1"/>
</dbReference>
<reference evidence="4 5" key="1">
    <citation type="submission" date="2019-01" db="EMBL/GenBank/DDBJ databases">
        <title>Chengkuizengella sp. nov., isolated from deep-sea sediment of East Pacific Ocean.</title>
        <authorList>
            <person name="Yang J."/>
            <person name="Lai Q."/>
            <person name="Shao Z."/>
        </authorList>
    </citation>
    <scope>NUCLEOTIDE SEQUENCE [LARGE SCALE GENOMIC DNA]</scope>
    <source>
        <strain evidence="4 5">YPA3-1-1</strain>
    </source>
</reference>
<evidence type="ECO:0000313" key="5">
    <source>
        <dbReference type="Proteomes" id="UP000448943"/>
    </source>
</evidence>
<evidence type="ECO:0000256" key="3">
    <source>
        <dbReference type="PIRSR" id="PIRSR016184-1"/>
    </source>
</evidence>
<gene>
    <name evidence="4" type="ORF">ERL59_02715</name>
</gene>
<dbReference type="PIRSF" id="PIRSF016184">
    <property type="entry name" value="PhzC_PhzF"/>
    <property type="match status" value="1"/>
</dbReference>
<dbReference type="EMBL" id="SIJB01000007">
    <property type="protein sequence ID" value="NBI27873.1"/>
    <property type="molecule type" value="Genomic_DNA"/>
</dbReference>
<comment type="caution">
    <text evidence="4">The sequence shown here is derived from an EMBL/GenBank/DDBJ whole genome shotgun (WGS) entry which is preliminary data.</text>
</comment>
<dbReference type="GO" id="GO:0005737">
    <property type="term" value="C:cytoplasm"/>
    <property type="evidence" value="ECO:0007669"/>
    <property type="project" value="TreeGrafter"/>
</dbReference>
<accession>A0A6N9PZM2</accession>
<keyword evidence="2" id="KW-0413">Isomerase</keyword>
<comment type="similarity">
    <text evidence="1">Belongs to the PhzF family.</text>
</comment>
<dbReference type="PANTHER" id="PTHR13774:SF17">
    <property type="entry name" value="PHENAZINE BIOSYNTHESIS-LIKE DOMAIN-CONTAINING PROTEIN"/>
    <property type="match status" value="1"/>
</dbReference>
<name>A0A6N9PZM2_9BACL</name>
<keyword evidence="5" id="KW-1185">Reference proteome</keyword>